<keyword evidence="4" id="KW-1185">Reference proteome</keyword>
<evidence type="ECO:0000313" key="3">
    <source>
        <dbReference type="EMBL" id="SMP80854.1"/>
    </source>
</evidence>
<dbReference type="InterPro" id="IPR043128">
    <property type="entry name" value="Rev_trsase/Diguanyl_cyclase"/>
</dbReference>
<dbReference type="Gene3D" id="3.20.20.450">
    <property type="entry name" value="EAL domain"/>
    <property type="match status" value="1"/>
</dbReference>
<dbReference type="RefSeq" id="WP_283445566.1">
    <property type="nucleotide sequence ID" value="NZ_FXUL01000039.1"/>
</dbReference>
<dbReference type="NCBIfam" id="TIGR00254">
    <property type="entry name" value="GGDEF"/>
    <property type="match status" value="1"/>
</dbReference>
<dbReference type="EMBL" id="FXUL01000039">
    <property type="protein sequence ID" value="SMP80854.1"/>
    <property type="molecule type" value="Genomic_DNA"/>
</dbReference>
<dbReference type="PROSITE" id="PS50883">
    <property type="entry name" value="EAL"/>
    <property type="match status" value="1"/>
</dbReference>
<feature type="domain" description="EAL" evidence="1">
    <location>
        <begin position="322"/>
        <end position="580"/>
    </location>
</feature>
<dbReference type="SUPFAM" id="SSF141868">
    <property type="entry name" value="EAL domain-like"/>
    <property type="match status" value="1"/>
</dbReference>
<dbReference type="CDD" id="cd01949">
    <property type="entry name" value="GGDEF"/>
    <property type="match status" value="1"/>
</dbReference>
<dbReference type="SMART" id="SM00052">
    <property type="entry name" value="EAL"/>
    <property type="match status" value="1"/>
</dbReference>
<reference evidence="3 4" key="1">
    <citation type="submission" date="2017-05" db="EMBL/GenBank/DDBJ databases">
        <authorList>
            <person name="Varghese N."/>
            <person name="Submissions S."/>
        </authorList>
    </citation>
    <scope>NUCLEOTIDE SEQUENCE [LARGE SCALE GENOMIC DNA]</scope>
    <source>
        <strain evidence="3 4">DSM 26001</strain>
    </source>
</reference>
<protein>
    <submittedName>
        <fullName evidence="3">Diguanylate cyclase (GGDEF) domain-containing protein</fullName>
    </submittedName>
</protein>
<organism evidence="3 4">
    <name type="scientific">Noviherbaspirillum suwonense</name>
    <dbReference type="NCBI Taxonomy" id="1224511"/>
    <lineage>
        <taxon>Bacteria</taxon>
        <taxon>Pseudomonadati</taxon>
        <taxon>Pseudomonadota</taxon>
        <taxon>Betaproteobacteria</taxon>
        <taxon>Burkholderiales</taxon>
        <taxon>Oxalobacteraceae</taxon>
        <taxon>Noviherbaspirillum</taxon>
    </lineage>
</organism>
<evidence type="ECO:0000259" key="1">
    <source>
        <dbReference type="PROSITE" id="PS50883"/>
    </source>
</evidence>
<proteinExistence type="predicted"/>
<dbReference type="InterPro" id="IPR029787">
    <property type="entry name" value="Nucleotide_cyclase"/>
</dbReference>
<dbReference type="InterPro" id="IPR000160">
    <property type="entry name" value="GGDEF_dom"/>
</dbReference>
<dbReference type="SUPFAM" id="SSF55073">
    <property type="entry name" value="Nucleotide cyclase"/>
    <property type="match status" value="1"/>
</dbReference>
<dbReference type="InterPro" id="IPR052155">
    <property type="entry name" value="Biofilm_reg_signaling"/>
</dbReference>
<dbReference type="PANTHER" id="PTHR44757:SF2">
    <property type="entry name" value="BIOFILM ARCHITECTURE MAINTENANCE PROTEIN MBAA"/>
    <property type="match status" value="1"/>
</dbReference>
<sequence>MPIEVVDENETLMQFLYRAPIGLVQTSINGDVEMLNPMSSRLLMPLAPSGNLDNLFSVIEPLLPGLRQTVAEFRGDAGVLYDAVRVHLGAAFDGTDMPQVLSVSIMKVDAGRLMVVLADVTLETQREQDNIARKLRHAAHVDTLTRMPNRAAICERLQRMIENNRSGTCYGAVLFLNCDRFKQINDALGHAMGDQVLGMMADRLRTTLRQSDLVSISTEPDERLAGRIGSDEFVVLLERIRRLSDVEQIASRLQAQLAVPYLVDAQTITCHVSMGAVLLNVASHDADTVLQDASIAMVNAKRAGGARHVFFDQAMRGQAERRSGLEADLRRALAEKELFVVYQPVVGLQPGAGVDRGTGVEALVRWRHPKRGIVGPVEFIGIAEECGLIGALGDYVLAAACEDFMRWRTSLGPRAPRLLAVNLSRAQVAETGWTSTVREILLATGMPPHQLQLEVTESLAAQDTAVQRHLHELKALGVKLALDDFGTGYSSLASLHLLPVDTVKIDRSFVSQADTSAHHRVLIEATVRVAHSLGMDTVAEGIETEAQSRVVTELGSDKGQGYLYSRPLAGPDLEAWLLAE</sequence>
<evidence type="ECO:0000259" key="2">
    <source>
        <dbReference type="PROSITE" id="PS50887"/>
    </source>
</evidence>
<dbReference type="Pfam" id="PF00990">
    <property type="entry name" value="GGDEF"/>
    <property type="match status" value="1"/>
</dbReference>
<dbReference type="PANTHER" id="PTHR44757">
    <property type="entry name" value="DIGUANYLATE CYCLASE DGCP"/>
    <property type="match status" value="1"/>
</dbReference>
<dbReference type="PROSITE" id="PS50887">
    <property type="entry name" value="GGDEF"/>
    <property type="match status" value="1"/>
</dbReference>
<dbReference type="InterPro" id="IPR001633">
    <property type="entry name" value="EAL_dom"/>
</dbReference>
<comment type="caution">
    <text evidence="3">The sequence shown here is derived from an EMBL/GenBank/DDBJ whole genome shotgun (WGS) entry which is preliminary data.</text>
</comment>
<dbReference type="SMART" id="SM00267">
    <property type="entry name" value="GGDEF"/>
    <property type="match status" value="1"/>
</dbReference>
<dbReference type="Pfam" id="PF00563">
    <property type="entry name" value="EAL"/>
    <property type="match status" value="1"/>
</dbReference>
<dbReference type="InterPro" id="IPR035919">
    <property type="entry name" value="EAL_sf"/>
</dbReference>
<name>A0ABY1QWJ4_9BURK</name>
<gene>
    <name evidence="3" type="ORF">SAMN06295970_13918</name>
</gene>
<dbReference type="Proteomes" id="UP001158049">
    <property type="component" value="Unassembled WGS sequence"/>
</dbReference>
<dbReference type="CDD" id="cd01948">
    <property type="entry name" value="EAL"/>
    <property type="match status" value="1"/>
</dbReference>
<feature type="domain" description="GGDEF" evidence="2">
    <location>
        <begin position="169"/>
        <end position="313"/>
    </location>
</feature>
<dbReference type="Gene3D" id="3.30.70.270">
    <property type="match status" value="1"/>
</dbReference>
<accession>A0ABY1QWJ4</accession>
<evidence type="ECO:0000313" key="4">
    <source>
        <dbReference type="Proteomes" id="UP001158049"/>
    </source>
</evidence>